<evidence type="ECO:0000256" key="1">
    <source>
        <dbReference type="SAM" id="MobiDB-lite"/>
    </source>
</evidence>
<dbReference type="EMBL" id="JAXCEI010000001">
    <property type="protein sequence ID" value="MFA1537969.1"/>
    <property type="molecule type" value="Genomic_DNA"/>
</dbReference>
<dbReference type="Pfam" id="PF13391">
    <property type="entry name" value="HNH_2"/>
    <property type="match status" value="1"/>
</dbReference>
<accession>A0ABV4Q7J9</accession>
<keyword evidence="3" id="KW-0378">Hydrolase</keyword>
<protein>
    <submittedName>
        <fullName evidence="3">HNH endonuclease</fullName>
    </submittedName>
</protein>
<evidence type="ECO:0000313" key="3">
    <source>
        <dbReference type="EMBL" id="MFA1537969.1"/>
    </source>
</evidence>
<keyword evidence="4" id="KW-1185">Reference proteome</keyword>
<keyword evidence="3" id="KW-0540">Nuclease</keyword>
<name>A0ABV4Q7J9_9ACTN</name>
<feature type="compositionally biased region" description="Low complexity" evidence="1">
    <location>
        <begin position="134"/>
        <end position="148"/>
    </location>
</feature>
<comment type="caution">
    <text evidence="3">The sequence shown here is derived from an EMBL/GenBank/DDBJ whole genome shotgun (WGS) entry which is preliminary data.</text>
</comment>
<sequence>MLITGDWMSPGRGPAIPMRTARAAPRSAPADRSYAAHMGTSASSRSCTTTSALPPVRWWAFGEPDDVNNGLCLCALHHRLFDKGALGITGDRRVTVLAHTSGVARPYATRRTPWPDVPKVRRGRPSATWTAGTSPGMPASSSAPAWPA</sequence>
<reference evidence="3 4" key="1">
    <citation type="submission" date="2023-11" db="EMBL/GenBank/DDBJ databases">
        <title>Actinomadura monticuli sp. nov., isolated from volcanic ash.</title>
        <authorList>
            <person name="Lee S.D."/>
            <person name="Yang H."/>
            <person name="Kim I.S."/>
        </authorList>
    </citation>
    <scope>NUCLEOTIDE SEQUENCE [LARGE SCALE GENOMIC DNA]</scope>
    <source>
        <strain evidence="3 4">DLS-62</strain>
    </source>
</reference>
<organism evidence="3 4">
    <name type="scientific">Actinomadura monticuli</name>
    <dbReference type="NCBI Taxonomy" id="3097367"/>
    <lineage>
        <taxon>Bacteria</taxon>
        <taxon>Bacillati</taxon>
        <taxon>Actinomycetota</taxon>
        <taxon>Actinomycetes</taxon>
        <taxon>Streptosporangiales</taxon>
        <taxon>Thermomonosporaceae</taxon>
        <taxon>Actinomadura</taxon>
    </lineage>
</organism>
<evidence type="ECO:0000313" key="4">
    <source>
        <dbReference type="Proteomes" id="UP001569963"/>
    </source>
</evidence>
<dbReference type="InterPro" id="IPR003615">
    <property type="entry name" value="HNH_nuc"/>
</dbReference>
<keyword evidence="3" id="KW-0255">Endonuclease</keyword>
<gene>
    <name evidence="3" type="ORF">SM611_03420</name>
</gene>
<feature type="domain" description="HNH nuclease" evidence="2">
    <location>
        <begin position="62"/>
        <end position="88"/>
    </location>
</feature>
<proteinExistence type="predicted"/>
<dbReference type="Proteomes" id="UP001569963">
    <property type="component" value="Unassembled WGS sequence"/>
</dbReference>
<dbReference type="GO" id="GO:0004519">
    <property type="term" value="F:endonuclease activity"/>
    <property type="evidence" value="ECO:0007669"/>
    <property type="project" value="UniProtKB-KW"/>
</dbReference>
<feature type="region of interest" description="Disordered" evidence="1">
    <location>
        <begin position="109"/>
        <end position="148"/>
    </location>
</feature>
<evidence type="ECO:0000259" key="2">
    <source>
        <dbReference type="Pfam" id="PF13391"/>
    </source>
</evidence>